<dbReference type="RefSeq" id="WP_390207094.1">
    <property type="nucleotide sequence ID" value="NZ_JBHSZC010000006.1"/>
</dbReference>
<dbReference type="AlphaFoldDB" id="A0ABD5YVB9"/>
<proteinExistence type="predicted"/>
<reference evidence="1 2" key="1">
    <citation type="journal article" date="2019" name="Int. J. Syst. Evol. Microbiol.">
        <title>The Global Catalogue of Microorganisms (GCM) 10K type strain sequencing project: providing services to taxonomists for standard genome sequencing and annotation.</title>
        <authorList>
            <consortium name="The Broad Institute Genomics Platform"/>
            <consortium name="The Broad Institute Genome Sequencing Center for Infectious Disease"/>
            <person name="Wu L."/>
            <person name="Ma J."/>
        </authorList>
    </citation>
    <scope>NUCLEOTIDE SEQUENCE [LARGE SCALE GENOMIC DNA]</scope>
    <source>
        <strain evidence="1 2">RDMS1</strain>
    </source>
</reference>
<name>A0ABD5YVB9_9EURY</name>
<sequence length="58" mass="6274">MPPSDSVEIVSYQDRAFTDRATVGKTLDGKEAYSHYRPCVMGTAAEASVPLVLVEQEG</sequence>
<protein>
    <submittedName>
        <fullName evidence="1">Uncharacterized protein</fullName>
    </submittedName>
</protein>
<keyword evidence="2" id="KW-1185">Reference proteome</keyword>
<evidence type="ECO:0000313" key="1">
    <source>
        <dbReference type="EMBL" id="MFC7193259.1"/>
    </source>
</evidence>
<gene>
    <name evidence="1" type="ORF">ACFQL7_28025</name>
</gene>
<organism evidence="1 2">
    <name type="scientific">Halocatena marina</name>
    <dbReference type="NCBI Taxonomy" id="2934937"/>
    <lineage>
        <taxon>Archaea</taxon>
        <taxon>Methanobacteriati</taxon>
        <taxon>Methanobacteriota</taxon>
        <taxon>Stenosarchaea group</taxon>
        <taxon>Halobacteria</taxon>
        <taxon>Halobacteriales</taxon>
        <taxon>Natronomonadaceae</taxon>
        <taxon>Halocatena</taxon>
    </lineage>
</organism>
<evidence type="ECO:0000313" key="2">
    <source>
        <dbReference type="Proteomes" id="UP001596417"/>
    </source>
</evidence>
<dbReference type="Proteomes" id="UP001596417">
    <property type="component" value="Unassembled WGS sequence"/>
</dbReference>
<comment type="caution">
    <text evidence="1">The sequence shown here is derived from an EMBL/GenBank/DDBJ whole genome shotgun (WGS) entry which is preliminary data.</text>
</comment>
<dbReference type="EMBL" id="JBHTAX010000007">
    <property type="protein sequence ID" value="MFC7193259.1"/>
    <property type="molecule type" value="Genomic_DNA"/>
</dbReference>
<accession>A0ABD5YVB9</accession>